<organism evidence="4 5">
    <name type="scientific">Breznakiella homolactica</name>
    <dbReference type="NCBI Taxonomy" id="2798577"/>
    <lineage>
        <taxon>Bacteria</taxon>
        <taxon>Pseudomonadati</taxon>
        <taxon>Spirochaetota</taxon>
        <taxon>Spirochaetia</taxon>
        <taxon>Spirochaetales</taxon>
        <taxon>Breznakiellaceae</taxon>
        <taxon>Breznakiella</taxon>
    </lineage>
</organism>
<proteinExistence type="inferred from homology"/>
<comment type="similarity">
    <text evidence="1">Belongs to the protease inhibitor I39 (alpha-2-macroglobulin) family. Bacterial alpha-2-macroglobulin subfamily.</text>
</comment>
<dbReference type="InterPro" id="IPR011625">
    <property type="entry name" value="A2M_N_BRD"/>
</dbReference>
<dbReference type="SMART" id="SM01359">
    <property type="entry name" value="A2M_N_2"/>
    <property type="match status" value="1"/>
</dbReference>
<dbReference type="EMBL" id="CP067089">
    <property type="protein sequence ID" value="QQO10533.1"/>
    <property type="molecule type" value="Genomic_DNA"/>
</dbReference>
<feature type="domain" description="Alpha-2-macroglobulin" evidence="3">
    <location>
        <begin position="1251"/>
        <end position="1340"/>
    </location>
</feature>
<gene>
    <name evidence="4" type="ORF">JFL75_06360</name>
</gene>
<dbReference type="CDD" id="cd02891">
    <property type="entry name" value="A2M_like"/>
    <property type="match status" value="1"/>
</dbReference>
<reference evidence="4" key="1">
    <citation type="submission" date="2021-01" db="EMBL/GenBank/DDBJ databases">
        <title>Description of Breznakiella homolactica.</title>
        <authorList>
            <person name="Song Y."/>
            <person name="Brune A."/>
        </authorList>
    </citation>
    <scope>NUCLEOTIDE SEQUENCE</scope>
    <source>
        <strain evidence="4">RmG30</strain>
    </source>
</reference>
<dbReference type="InterPro" id="IPR047565">
    <property type="entry name" value="Alpha-macroglob_thiol-ester_cl"/>
</dbReference>
<dbReference type="InterPro" id="IPR041246">
    <property type="entry name" value="Bact_MG10"/>
</dbReference>
<name>A0A7T8BCR1_9SPIR</name>
<dbReference type="Pfam" id="PF17973">
    <property type="entry name" value="bMG10"/>
    <property type="match status" value="1"/>
</dbReference>
<feature type="domain" description="Alpha-2-macroglobulin bait region" evidence="2">
    <location>
        <begin position="1034"/>
        <end position="1189"/>
    </location>
</feature>
<evidence type="ECO:0000259" key="3">
    <source>
        <dbReference type="SMART" id="SM01360"/>
    </source>
</evidence>
<evidence type="ECO:0000259" key="2">
    <source>
        <dbReference type="SMART" id="SM01359"/>
    </source>
</evidence>
<dbReference type="RefSeq" id="WP_215627838.1">
    <property type="nucleotide sequence ID" value="NZ_CP067089.2"/>
</dbReference>
<dbReference type="InterPro" id="IPR051802">
    <property type="entry name" value="YfhM-like"/>
</dbReference>
<dbReference type="InterPro" id="IPR002890">
    <property type="entry name" value="MG2"/>
</dbReference>
<dbReference type="GO" id="GO:0004866">
    <property type="term" value="F:endopeptidase inhibitor activity"/>
    <property type="evidence" value="ECO:0007669"/>
    <property type="project" value="InterPro"/>
</dbReference>
<protein>
    <submittedName>
        <fullName evidence="4">Alpha-2-macroglobulin</fullName>
    </submittedName>
</protein>
<dbReference type="InterPro" id="IPR008930">
    <property type="entry name" value="Terpenoid_cyclase/PrenylTrfase"/>
</dbReference>
<accession>A0A7T8BCR1</accession>
<dbReference type="Gene3D" id="2.60.40.1930">
    <property type="match status" value="1"/>
</dbReference>
<evidence type="ECO:0000313" key="4">
    <source>
        <dbReference type="EMBL" id="QQO10533.1"/>
    </source>
</evidence>
<evidence type="ECO:0000256" key="1">
    <source>
        <dbReference type="ARBA" id="ARBA00010556"/>
    </source>
</evidence>
<dbReference type="PROSITE" id="PS51257">
    <property type="entry name" value="PROKAR_LIPOPROTEIN"/>
    <property type="match status" value="1"/>
</dbReference>
<dbReference type="KEGG" id="bhc:JFL75_06360"/>
<keyword evidence="5" id="KW-1185">Reference proteome</keyword>
<dbReference type="SMART" id="SM01419">
    <property type="entry name" value="Thiol-ester_cl"/>
    <property type="match status" value="1"/>
</dbReference>
<dbReference type="Gene3D" id="2.60.40.3710">
    <property type="match status" value="1"/>
</dbReference>
<dbReference type="Pfam" id="PF07703">
    <property type="entry name" value="A2M_BRD"/>
    <property type="match status" value="1"/>
</dbReference>
<evidence type="ECO:0000313" key="5">
    <source>
        <dbReference type="Proteomes" id="UP000595917"/>
    </source>
</evidence>
<dbReference type="InterPro" id="IPR001599">
    <property type="entry name" value="Macroglobln_a2"/>
</dbReference>
<dbReference type="Proteomes" id="UP000595917">
    <property type="component" value="Chromosome"/>
</dbReference>
<dbReference type="Gene3D" id="1.50.10.20">
    <property type="match status" value="1"/>
</dbReference>
<dbReference type="PANTHER" id="PTHR40094">
    <property type="entry name" value="ALPHA-2-MACROGLOBULIN HOMOLOG"/>
    <property type="match status" value="1"/>
</dbReference>
<dbReference type="PANTHER" id="PTHR40094:SF1">
    <property type="entry name" value="UBIQUITIN DOMAIN-CONTAINING PROTEIN"/>
    <property type="match status" value="1"/>
</dbReference>
<dbReference type="Pfam" id="PF00207">
    <property type="entry name" value="A2M"/>
    <property type="match status" value="1"/>
</dbReference>
<dbReference type="SUPFAM" id="SSF48239">
    <property type="entry name" value="Terpenoid cyclases/Protein prenyltransferases"/>
    <property type="match status" value="1"/>
</dbReference>
<dbReference type="SMART" id="SM01360">
    <property type="entry name" value="A2M"/>
    <property type="match status" value="1"/>
</dbReference>
<sequence length="1975" mass="217435">MKVRNRIRSAGMALIILFVLGCSRKDSGEVSRSVSSFSGSAVAAGYSVPELASYRIAYYEAQAAADTETEAGLIQESDDPFTVTDFGPLGELPHEIKNPSIYAVFSQPVVPLAKLGEPIREDAGVFTIDPPLKGVYRWYGSKLLSFEPDEAVLPQHRYTVTVSDRLRSLGGKGLEGERSFTFETERLSVLSWQLGDPETWVNIRSAHPDDARYITVVFSYPVELDEIAKWIEIRGNRQNWPFTLSRPEKTGSRRISSPEQAVLITMDQAPPVDTDMEVTVRKGARSREGWLGSHEPARYSFHTLRPFAYERISARTSASPRTLQGSSIPVLVDFNYAVDEKDIERYFSIEGIPPIKRENVKVYGSRVVLNELPLNYERSYWVNISGNVTDIMGRSLGQDRRVQINVGTANSYVHIQDRGSRMLEAAFPPRYAWETQNPLSVSRTIQSVSSPYVRAPASSLSAVDLSVIPKNQKYYFVDDLAPYLGPGGRGTVAMRWMYRYPSAWQPGRIENGDVWLTLQVTDLGITLRYAYNKVLVWVTRISTGEPVPGAGIELLEGDTSLRRTAADASGLGVFEMAPGELVSLFTNPSPSASVGDRMGIGFRVKVTENGGAMAGGDEAEFIPNSSHNLWRFRVEGTVSPFDAEKGRSLVFLFTDRGLYRPGETVTFRGIDRDIVLGEHQAYVGPYSIEVSTGAYQAPVIARVSGSTTKNGGSYGTFGIPRDLDPGTYTIRYTRGSVSRNVTFVVANFERLRFESSLSFLGRSFSAGEPVSAQLKASYLAGGAMSGAPYTYFWTREPVGFNPGGVWTYWRFGPEFYGYRETLSRGEGTLGPDGSASIIQASPSGGVEGVPHQFRVEASVQDAARQEISSRASVLVHPSSFYIASRLDSGNTAPAPGSISRPPARILKAGSSATLSWALVTPEGNYFSAPSGWDGEVSLQLIRYEWKTTRQAGVGGRVNLVWERVEKVVEEKTADLSSIRGNLSGTLRFTPDQSGQWEIRIRSKDQQDRPVFTRYGFYVSGAGWVRWGSDDADSISLTTDKTEYVPGETATILIRSPLPKGKYLLTLEREGIISEKIIELDGSAETITVPIEESFVPIVYVALSSYTVRSGPPENTYYEPDLDKPKGLFGLTALYVDHTSRHYTVDIEPLKGAYGPGEEASVRLSVNLNGRPVPGAELSFMAVDRGVVDLIDYHVPDPLAFFYNPSNYPLGVRGADSRSLLIDPVTYSLSDLQGGDSEDESKLEERKDFRPTAVFEPFLVTGADGTVTVRFSLPDSLTTYRCTAVAVGADRYGIREQDLRVSAPLVATMALPRKLRWRDTGTVSLILTNLDKAAAEATVSLDIGPEENSAELTEASLVVDGEVSKTVTVGPGESREVSFRVAAVGSGTSRLTFTLRSPLVNERITRPLTVDRPVLFETVSTIGSLGIDDTAAEEGIVLPSAIPEGTGSFSLVLAASRLAQLQEAVQYLLEYPYGCLEQRTAWLVPIVAFGPHLSAFGLETPITDVRKTVEDELALIAKNQLPDGSYPYWPGGQYGSFYVTLRVAHIAHLAKEKGYSVPAAMNTRQMLNYLTNSDYAKRYAGRDPFLEGYLLWVRAMYRENVGSEIDNFLKRGDTLGISGYGFAGLAALELNMKSTAVSARDKIKRFIRPGTRTLDITDTYERGENYWGYDTDRYALALMLYQALSPEDDMTSRLATALIERQRRGTWGNTSSCYWAILAFGRVADSEARIGQDFSVKNTLGGVLLIDEGTASFGSYAGTPVSRTFAFTDNLLASMKRDTLLPLRLEKNGSGQLFYTASLRYGIPAELAKARDEGIGVFAETIDDEGNPVTDGKLTAGKTYTRRVVVSSSRTRTFLALRVPVPSGAEILDANFVTSASVPPDAENNERARDRGAEYNPWMWDDWRPVRFIMDDEARFHWDYFAQGRQVVEFRFRAVMPGVYPTPPANAECMYEGEVFGRSGGELIRIISSDDAEARQ</sequence>
<dbReference type="Pfam" id="PF01835">
    <property type="entry name" value="MG2"/>
    <property type="match status" value="1"/>
</dbReference>